<reference evidence="1 2" key="1">
    <citation type="journal article" date="2022" name="New Phytol.">
        <title>Ecological generalism drives hyperdiversity of secondary metabolite gene clusters in xylarialean endophytes.</title>
        <authorList>
            <person name="Franco M.E.E."/>
            <person name="Wisecaver J.H."/>
            <person name="Arnold A.E."/>
            <person name="Ju Y.M."/>
            <person name="Slot J.C."/>
            <person name="Ahrendt S."/>
            <person name="Moore L.P."/>
            <person name="Eastman K.E."/>
            <person name="Scott K."/>
            <person name="Konkel Z."/>
            <person name="Mondo S.J."/>
            <person name="Kuo A."/>
            <person name="Hayes R.D."/>
            <person name="Haridas S."/>
            <person name="Andreopoulos B."/>
            <person name="Riley R."/>
            <person name="LaButti K."/>
            <person name="Pangilinan J."/>
            <person name="Lipzen A."/>
            <person name="Amirebrahimi M."/>
            <person name="Yan J."/>
            <person name="Adam C."/>
            <person name="Keymanesh K."/>
            <person name="Ng V."/>
            <person name="Louie K."/>
            <person name="Northen T."/>
            <person name="Drula E."/>
            <person name="Henrissat B."/>
            <person name="Hsieh H.M."/>
            <person name="Youens-Clark K."/>
            <person name="Lutzoni F."/>
            <person name="Miadlikowska J."/>
            <person name="Eastwood D.C."/>
            <person name="Hamelin R.C."/>
            <person name="Grigoriev I.V."/>
            <person name="U'Ren J.M."/>
        </authorList>
    </citation>
    <scope>NUCLEOTIDE SEQUENCE [LARGE SCALE GENOMIC DNA]</scope>
    <source>
        <strain evidence="1 2">ER1909</strain>
    </source>
</reference>
<comment type="caution">
    <text evidence="1">The sequence shown here is derived from an EMBL/GenBank/DDBJ whole genome shotgun (WGS) entry which is preliminary data.</text>
</comment>
<name>A0ACC0D8A6_9PEZI</name>
<accession>A0ACC0D8A6</accession>
<dbReference type="EMBL" id="MU394299">
    <property type="protein sequence ID" value="KAI6088760.1"/>
    <property type="molecule type" value="Genomic_DNA"/>
</dbReference>
<protein>
    <submittedName>
        <fullName evidence="1">Heterokaryon incompatibility protein-domain-containing protein</fullName>
    </submittedName>
</protein>
<gene>
    <name evidence="1" type="ORF">F4821DRAFT_276962</name>
</gene>
<evidence type="ECO:0000313" key="1">
    <source>
        <dbReference type="EMBL" id="KAI6088760.1"/>
    </source>
</evidence>
<evidence type="ECO:0000313" key="2">
    <source>
        <dbReference type="Proteomes" id="UP001497680"/>
    </source>
</evidence>
<organism evidence="1 2">
    <name type="scientific">Hypoxylon rubiginosum</name>
    <dbReference type="NCBI Taxonomy" id="110542"/>
    <lineage>
        <taxon>Eukaryota</taxon>
        <taxon>Fungi</taxon>
        <taxon>Dikarya</taxon>
        <taxon>Ascomycota</taxon>
        <taxon>Pezizomycotina</taxon>
        <taxon>Sordariomycetes</taxon>
        <taxon>Xylariomycetidae</taxon>
        <taxon>Xylariales</taxon>
        <taxon>Hypoxylaceae</taxon>
        <taxon>Hypoxylon</taxon>
    </lineage>
</organism>
<proteinExistence type="predicted"/>
<sequence>MALDLLNWCWERWVALQKKISSYHIDNPALDISWIDLDDIRLWMHTCDVEHGNICGATDTRTVVAWLIDVNKQCLVRCDPNSEYQYVALSYVWGQCLSSYTSMADLEAFQKQDAFSEENQNVTIPKTIRHAIKLVRLLNIQYLWVDRFCICQDDLKSIHLQLRQMGRIYERAYITLIAANGQDADRGLHGIKGYTRGWTFQELFFSRRKLMFQYQTVMWECSCAVWDESTGVTSEIPPMPRDFRILVRWTISNMRKKPVITPWEIRTHERHRMPSLAAYPMDTYLQMVSEYNGRNLTYLKDRMRAFAGVTTQMETNFPGGFIWGLPVANFEAALLWYNYDMGRVRRSDECQDSTRFPSWSWVGWEGHIAASHWKNRGVHIVGNTEPKYRNGLFGYNTVQLLIIPSCEWHYVTSDGILPVVSDFRLECQEGLGQVREKLQNTLEQNTTSVFLKTRTKVVKCILSAYKGALLKSINIVLSNERNGSPDTDWSGSVSDSNDNYMFTIGYVYLPWEPEENIKGQECELMLLSKSEIQPSSPCIIDEIQPSSTCIIDEWDDLRSVPQAILGDAWHSLRTESVYDVLWITRRDGIAYREALGVVSVEAFDSLPGEMMDIVLG</sequence>
<dbReference type="Proteomes" id="UP001497680">
    <property type="component" value="Unassembled WGS sequence"/>
</dbReference>
<keyword evidence="2" id="KW-1185">Reference proteome</keyword>